<reference evidence="1" key="1">
    <citation type="submission" date="2020-10" db="EMBL/GenBank/DDBJ databases">
        <authorList>
            <person name="Castelo-Branco R."/>
            <person name="Eusebio N."/>
            <person name="Adriana R."/>
            <person name="Vieira A."/>
            <person name="Brugerolle De Fraissinette N."/>
            <person name="Rezende De Castro R."/>
            <person name="Schneider M.P."/>
            <person name="Vasconcelos V."/>
            <person name="Leao P.N."/>
        </authorList>
    </citation>
    <scope>NUCLEOTIDE SEQUENCE</scope>
    <source>
        <strain evidence="1">LEGE 11480</strain>
    </source>
</reference>
<proteinExistence type="predicted"/>
<protein>
    <recommendedName>
        <fullName evidence="3">Terminase</fullName>
    </recommendedName>
</protein>
<evidence type="ECO:0008006" key="3">
    <source>
        <dbReference type="Google" id="ProtNLM"/>
    </source>
</evidence>
<sequence>MARWTKEECRTRYVQGAKISFARLSGLSAVPLGTLKTWTKQERWSKQRNDFQAQVRGKADAKAIDGQSNDLAVLEIEHVSAYSTLRRVAMAKVEAINVRINQAAAEIKLIKGIDTASLGPRAVQEEQDAKAAARGEAVRDHEVVDLQALTNIVDRCIKGERMILGAEYEDLNKAVLALTRQGLRVINHRGQNITGCDSEE</sequence>
<dbReference type="AlphaFoldDB" id="A0A928VV84"/>
<gene>
    <name evidence="1" type="ORF">IQ266_25650</name>
</gene>
<accession>A0A928VV84</accession>
<dbReference type="Proteomes" id="UP000625316">
    <property type="component" value="Unassembled WGS sequence"/>
</dbReference>
<evidence type="ECO:0000313" key="2">
    <source>
        <dbReference type="Proteomes" id="UP000625316"/>
    </source>
</evidence>
<keyword evidence="2" id="KW-1185">Reference proteome</keyword>
<dbReference type="RefSeq" id="WP_264327938.1">
    <property type="nucleotide sequence ID" value="NZ_JADEXQ010000154.1"/>
</dbReference>
<comment type="caution">
    <text evidence="1">The sequence shown here is derived from an EMBL/GenBank/DDBJ whole genome shotgun (WGS) entry which is preliminary data.</text>
</comment>
<organism evidence="1 2">
    <name type="scientific">Romeriopsis navalis LEGE 11480</name>
    <dbReference type="NCBI Taxonomy" id="2777977"/>
    <lineage>
        <taxon>Bacteria</taxon>
        <taxon>Bacillati</taxon>
        <taxon>Cyanobacteriota</taxon>
        <taxon>Cyanophyceae</taxon>
        <taxon>Leptolyngbyales</taxon>
        <taxon>Leptolyngbyaceae</taxon>
        <taxon>Romeriopsis</taxon>
        <taxon>Romeriopsis navalis</taxon>
    </lineage>
</organism>
<dbReference type="EMBL" id="JADEXQ010000154">
    <property type="protein sequence ID" value="MBE9033127.1"/>
    <property type="molecule type" value="Genomic_DNA"/>
</dbReference>
<name>A0A928VV84_9CYAN</name>
<evidence type="ECO:0000313" key="1">
    <source>
        <dbReference type="EMBL" id="MBE9033127.1"/>
    </source>
</evidence>